<evidence type="ECO:0000259" key="3">
    <source>
        <dbReference type="Pfam" id="PF13670"/>
    </source>
</evidence>
<feature type="domain" description="PepSY" evidence="3">
    <location>
        <begin position="66"/>
        <end position="112"/>
    </location>
</feature>
<reference evidence="4 5" key="2">
    <citation type="submission" date="2020-03" db="EMBL/GenBank/DDBJ databases">
        <title>Roseomonas stagni sp. nov., isolated from pond water in Japan.</title>
        <authorList>
            <person name="Furuhata K."/>
            <person name="Miyamoto H."/>
            <person name="Goto K."/>
        </authorList>
    </citation>
    <scope>NUCLEOTIDE SEQUENCE [LARGE SCALE GENOMIC DNA]</scope>
    <source>
        <strain evidence="4 5">PeD5</strain>
    </source>
</reference>
<feature type="compositionally biased region" description="Basic and acidic residues" evidence="1">
    <location>
        <begin position="28"/>
        <end position="51"/>
    </location>
</feature>
<feature type="signal peptide" evidence="2">
    <location>
        <begin position="1"/>
        <end position="25"/>
    </location>
</feature>
<comment type="caution">
    <text evidence="4">The sequence shown here is derived from an EMBL/GenBank/DDBJ whole genome shotgun (WGS) entry which is preliminary data.</text>
</comment>
<name>A0A6M1LKT7_9PROT</name>
<keyword evidence="2" id="KW-0732">Signal</keyword>
<proteinExistence type="predicted"/>
<gene>
    <name evidence="4" type="ORF">G3576_12025</name>
</gene>
<dbReference type="Pfam" id="PF13670">
    <property type="entry name" value="PepSY_2"/>
    <property type="match status" value="1"/>
</dbReference>
<evidence type="ECO:0000313" key="4">
    <source>
        <dbReference type="EMBL" id="NGM20742.1"/>
    </source>
</evidence>
<organism evidence="4 5">
    <name type="scientific">Falsiroseomonas algicola</name>
    <dbReference type="NCBI Taxonomy" id="2716930"/>
    <lineage>
        <taxon>Bacteria</taxon>
        <taxon>Pseudomonadati</taxon>
        <taxon>Pseudomonadota</taxon>
        <taxon>Alphaproteobacteria</taxon>
        <taxon>Acetobacterales</taxon>
        <taxon>Roseomonadaceae</taxon>
        <taxon>Falsiroseomonas</taxon>
    </lineage>
</organism>
<protein>
    <recommendedName>
        <fullName evidence="3">PepSY domain-containing protein</fullName>
    </recommendedName>
</protein>
<dbReference type="AlphaFoldDB" id="A0A6M1LKT7"/>
<evidence type="ECO:0000256" key="2">
    <source>
        <dbReference type="SAM" id="SignalP"/>
    </source>
</evidence>
<dbReference type="InterPro" id="IPR025711">
    <property type="entry name" value="PepSY"/>
</dbReference>
<keyword evidence="5" id="KW-1185">Reference proteome</keyword>
<reference evidence="4 5" key="1">
    <citation type="submission" date="2020-02" db="EMBL/GenBank/DDBJ databases">
        <authorList>
            <person name="Kim H.M."/>
            <person name="Jeon C.O."/>
        </authorList>
    </citation>
    <scope>NUCLEOTIDE SEQUENCE [LARGE SCALE GENOMIC DNA]</scope>
    <source>
        <strain evidence="4 5">PeD5</strain>
    </source>
</reference>
<dbReference type="Proteomes" id="UP000475385">
    <property type="component" value="Unassembled WGS sequence"/>
</dbReference>
<dbReference type="RefSeq" id="WP_164694648.1">
    <property type="nucleotide sequence ID" value="NZ_JAAIKB010000004.1"/>
</dbReference>
<evidence type="ECO:0000313" key="5">
    <source>
        <dbReference type="Proteomes" id="UP000475385"/>
    </source>
</evidence>
<feature type="region of interest" description="Disordered" evidence="1">
    <location>
        <begin position="24"/>
        <end position="51"/>
    </location>
</feature>
<evidence type="ECO:0000256" key="1">
    <source>
        <dbReference type="SAM" id="MobiDB-lite"/>
    </source>
</evidence>
<dbReference type="EMBL" id="JAAIKB010000004">
    <property type="protein sequence ID" value="NGM20742.1"/>
    <property type="molecule type" value="Genomic_DNA"/>
</dbReference>
<accession>A0A6M1LKT7</accession>
<sequence>MTRTRLLAAPLALALAAAIPMAAFAQPGEHRDRDDRRAGEHRDREQRRAEDNRALAAATVDAAGAITAARNAGFRTIREVEWERGVWEVKAINEAGQRTTLYVDAASGNVVVQRR</sequence>
<feature type="chain" id="PRO_5027028285" description="PepSY domain-containing protein" evidence="2">
    <location>
        <begin position="26"/>
        <end position="115"/>
    </location>
</feature>